<sequence>MAVTRLTTLKRAAFVALLLGTLLGGLLALIGASRGLERASRASTQASALNLARRPEALPPLRWLPTPPGVPRPDGVTLEDLRQAYLLGHSELTYAGRSGDPSGLSGRFAGPALRAALAVSSQERHPLLLDWAHRARLLGPDPQGGWRLLDRYWTARAFPGDGHWTDTRVTQREVQVTLRAADGIWRVTDVHLRRETRPSPPPPGRLAVRTWRAVILPGDWPDWTAGRWQRTLALAARHDLRPLLLPLPAQPTREQLGALPPALDRLRRAGRSGVVAFSAPLTLESVPVRAAVAARAAGAAALLTGPVRAGDPGSRAALLALRLTRPDLPLLAPTGGPGAALADLPALDALLSAQLRAAASPGPAAPRTLLSLPAAGRLPLPGRARQRGAALALMAWQGGWLVPLDALLTPDGQPTPAGETLLGPAR</sequence>
<protein>
    <submittedName>
        <fullName evidence="1">Uncharacterized protein</fullName>
    </submittedName>
</protein>
<keyword evidence="2" id="KW-1185">Reference proteome</keyword>
<reference evidence="2" key="1">
    <citation type="journal article" date="2019" name="Int. J. Syst. Evol. Microbiol.">
        <title>The Global Catalogue of Microorganisms (GCM) 10K type strain sequencing project: providing services to taxonomists for standard genome sequencing and annotation.</title>
        <authorList>
            <consortium name="The Broad Institute Genomics Platform"/>
            <consortium name="The Broad Institute Genome Sequencing Center for Infectious Disease"/>
            <person name="Wu L."/>
            <person name="Ma J."/>
        </authorList>
    </citation>
    <scope>NUCLEOTIDE SEQUENCE [LARGE SCALE GENOMIC DNA]</scope>
    <source>
        <strain evidence="2">JCM 14368</strain>
    </source>
</reference>
<gene>
    <name evidence="1" type="ORF">GCM10008937_07050</name>
</gene>
<accession>A0ABP3LJQ0</accession>
<dbReference type="Proteomes" id="UP001500191">
    <property type="component" value="Unassembled WGS sequence"/>
</dbReference>
<name>A0ABP3LJQ0_9DEIO</name>
<organism evidence="1 2">
    <name type="scientific">Deinococcus depolymerans</name>
    <dbReference type="NCBI Taxonomy" id="392408"/>
    <lineage>
        <taxon>Bacteria</taxon>
        <taxon>Thermotogati</taxon>
        <taxon>Deinococcota</taxon>
        <taxon>Deinococci</taxon>
        <taxon>Deinococcales</taxon>
        <taxon>Deinococcaceae</taxon>
        <taxon>Deinococcus</taxon>
    </lineage>
</organism>
<comment type="caution">
    <text evidence="1">The sequence shown here is derived from an EMBL/GenBank/DDBJ whole genome shotgun (WGS) entry which is preliminary data.</text>
</comment>
<dbReference type="EMBL" id="BAAADB010000004">
    <property type="protein sequence ID" value="GAA0502065.1"/>
    <property type="molecule type" value="Genomic_DNA"/>
</dbReference>
<evidence type="ECO:0000313" key="1">
    <source>
        <dbReference type="EMBL" id="GAA0502065.1"/>
    </source>
</evidence>
<evidence type="ECO:0000313" key="2">
    <source>
        <dbReference type="Proteomes" id="UP001500191"/>
    </source>
</evidence>
<proteinExistence type="predicted"/>